<dbReference type="AlphaFoldDB" id="A0A699GM77"/>
<gene>
    <name evidence="2" type="ORF">Tci_089934</name>
</gene>
<feature type="region of interest" description="Disordered" evidence="1">
    <location>
        <begin position="247"/>
        <end position="273"/>
    </location>
</feature>
<feature type="compositionally biased region" description="Low complexity" evidence="1">
    <location>
        <begin position="59"/>
        <end position="73"/>
    </location>
</feature>
<name>A0A699GM77_TANCI</name>
<evidence type="ECO:0000313" key="2">
    <source>
        <dbReference type="EMBL" id="GEV17957.1"/>
    </source>
</evidence>
<feature type="region of interest" description="Disordered" evidence="1">
    <location>
        <begin position="160"/>
        <end position="216"/>
    </location>
</feature>
<comment type="caution">
    <text evidence="2">The sequence shown here is derived from an EMBL/GenBank/DDBJ whole genome shotgun (WGS) entry which is preliminary data.</text>
</comment>
<accession>A0A699GM77</accession>
<sequence>MGDENPILTLGDYSKPSHEGYRNTIELPVRNNMVPLRSDTIRPSSTHIPQAYAEAVYSNPPSQNQNEPPKQNPFTFRGPNPQPQALGTTFEARVRDYMATHTKRMKRFKNAIFKQCEEINDRMTEVFRLLKEVTTNRAFEKVLIREEAKFPVTKNVNSLSLTRGEEERSDKTDVTTENDIEKRIGTETEMPVKEAEKEDEVESEPNRKARKEETIEGPRSQPVEYYLKHRINEKLIEGLVVSLGMGRKNKTSPRMGDEVRPMEEQKFQRQPKMKEMTAWRTIGIHGSIFFAKEWGRKCESLGMDLLQPVKDDS</sequence>
<organism evidence="2">
    <name type="scientific">Tanacetum cinerariifolium</name>
    <name type="common">Dalmatian daisy</name>
    <name type="synonym">Chrysanthemum cinerariifolium</name>
    <dbReference type="NCBI Taxonomy" id="118510"/>
    <lineage>
        <taxon>Eukaryota</taxon>
        <taxon>Viridiplantae</taxon>
        <taxon>Streptophyta</taxon>
        <taxon>Embryophyta</taxon>
        <taxon>Tracheophyta</taxon>
        <taxon>Spermatophyta</taxon>
        <taxon>Magnoliopsida</taxon>
        <taxon>eudicotyledons</taxon>
        <taxon>Gunneridae</taxon>
        <taxon>Pentapetalae</taxon>
        <taxon>asterids</taxon>
        <taxon>campanulids</taxon>
        <taxon>Asterales</taxon>
        <taxon>Asteraceae</taxon>
        <taxon>Asteroideae</taxon>
        <taxon>Anthemideae</taxon>
        <taxon>Anthemidinae</taxon>
        <taxon>Tanacetum</taxon>
    </lineage>
</organism>
<feature type="compositionally biased region" description="Basic and acidic residues" evidence="1">
    <location>
        <begin position="204"/>
        <end position="216"/>
    </location>
</feature>
<protein>
    <submittedName>
        <fullName evidence="2">Uncharacterized protein</fullName>
    </submittedName>
</protein>
<dbReference type="EMBL" id="BKCJ010016608">
    <property type="protein sequence ID" value="GEV17957.1"/>
    <property type="molecule type" value="Genomic_DNA"/>
</dbReference>
<evidence type="ECO:0000256" key="1">
    <source>
        <dbReference type="SAM" id="MobiDB-lite"/>
    </source>
</evidence>
<feature type="compositionally biased region" description="Basic and acidic residues" evidence="1">
    <location>
        <begin position="163"/>
        <end position="196"/>
    </location>
</feature>
<proteinExistence type="predicted"/>
<feature type="region of interest" description="Disordered" evidence="1">
    <location>
        <begin position="58"/>
        <end position="85"/>
    </location>
</feature>
<feature type="compositionally biased region" description="Basic and acidic residues" evidence="1">
    <location>
        <begin position="255"/>
        <end position="273"/>
    </location>
</feature>
<reference evidence="2" key="1">
    <citation type="journal article" date="2019" name="Sci. Rep.">
        <title>Draft genome of Tanacetum cinerariifolium, the natural source of mosquito coil.</title>
        <authorList>
            <person name="Yamashiro T."/>
            <person name="Shiraishi A."/>
            <person name="Satake H."/>
            <person name="Nakayama K."/>
        </authorList>
    </citation>
    <scope>NUCLEOTIDE SEQUENCE</scope>
</reference>